<accession>A0AAD0KNC7</accession>
<evidence type="ECO:0000313" key="1">
    <source>
        <dbReference type="EMBL" id="AWV34930.1"/>
    </source>
</evidence>
<sequence length="83" mass="9338">MTRVNAVDFGNVVLVEVANHVTASDNASNDAIRLLSDAFGKPAYLISRQSSSSVRYRGRNTSTLNQLRRIDPRNLRWSEYRIG</sequence>
<reference evidence="1 2" key="1">
    <citation type="submission" date="2017-06" db="EMBL/GenBank/DDBJ databases">
        <title>Complete genome sequence of Paenibacillus odorifer CBA7130.</title>
        <authorList>
            <person name="Nam Y.-D."/>
            <person name="Kang J."/>
            <person name="Chung W.-H."/>
        </authorList>
    </citation>
    <scope>NUCLEOTIDE SEQUENCE [LARGE SCALE GENOMIC DNA]</scope>
    <source>
        <strain evidence="1 2">CBA7130</strain>
    </source>
</reference>
<name>A0AAD0KNC7_9BACL</name>
<proteinExistence type="predicted"/>
<dbReference type="EMBL" id="CP021965">
    <property type="protein sequence ID" value="AWV34930.1"/>
    <property type="molecule type" value="Genomic_DNA"/>
</dbReference>
<dbReference type="RefSeq" id="WP_111504957.1">
    <property type="nucleotide sequence ID" value="NZ_CP021965.1"/>
</dbReference>
<evidence type="ECO:0000313" key="2">
    <source>
        <dbReference type="Proteomes" id="UP000249163"/>
    </source>
</evidence>
<organism evidence="1 2">
    <name type="scientific">Paenibacillus odorifer</name>
    <dbReference type="NCBI Taxonomy" id="189426"/>
    <lineage>
        <taxon>Bacteria</taxon>
        <taxon>Bacillati</taxon>
        <taxon>Bacillota</taxon>
        <taxon>Bacilli</taxon>
        <taxon>Bacillales</taxon>
        <taxon>Paenibacillaceae</taxon>
        <taxon>Paenibacillus</taxon>
    </lineage>
</organism>
<dbReference type="AlphaFoldDB" id="A0AAD0KNC7"/>
<gene>
    <name evidence="1" type="ORF">CD191_21130</name>
</gene>
<protein>
    <submittedName>
        <fullName evidence="1">Uncharacterized protein</fullName>
    </submittedName>
</protein>
<dbReference type="Proteomes" id="UP000249163">
    <property type="component" value="Chromosome"/>
</dbReference>